<dbReference type="InterPro" id="IPR013099">
    <property type="entry name" value="K_chnl_dom"/>
</dbReference>
<feature type="transmembrane region" description="Helical" evidence="3">
    <location>
        <begin position="496"/>
        <end position="516"/>
    </location>
</feature>
<evidence type="ECO:0000313" key="7">
    <source>
        <dbReference type="Proteomes" id="UP000198875"/>
    </source>
</evidence>
<dbReference type="GO" id="GO:0005886">
    <property type="term" value="C:plasma membrane"/>
    <property type="evidence" value="ECO:0007669"/>
    <property type="project" value="UniProtKB-SubCell"/>
</dbReference>
<dbReference type="Gene3D" id="1.10.287.70">
    <property type="match status" value="1"/>
</dbReference>
<keyword evidence="3" id="KW-1133">Transmembrane helix</keyword>
<dbReference type="PANTHER" id="PTHR43833">
    <property type="entry name" value="POTASSIUM CHANNEL PROTEIN 2-RELATED-RELATED"/>
    <property type="match status" value="1"/>
</dbReference>
<keyword evidence="3" id="KW-0812">Transmembrane</keyword>
<dbReference type="Gene3D" id="3.40.50.720">
    <property type="entry name" value="NAD(P)-binding Rossmann-like Domain"/>
    <property type="match status" value="2"/>
</dbReference>
<evidence type="ECO:0000256" key="2">
    <source>
        <dbReference type="SAM" id="MobiDB-lite"/>
    </source>
</evidence>
<dbReference type="InterPro" id="IPR003148">
    <property type="entry name" value="RCK_N"/>
</dbReference>
<organism evidence="6 7">
    <name type="scientific">Mycobacterium bohemicum DSM 44277</name>
    <dbReference type="NCBI Taxonomy" id="1236609"/>
    <lineage>
        <taxon>Bacteria</taxon>
        <taxon>Bacillati</taxon>
        <taxon>Actinomycetota</taxon>
        <taxon>Actinomycetes</taxon>
        <taxon>Mycobacteriales</taxon>
        <taxon>Mycobacteriaceae</taxon>
        <taxon>Mycobacterium</taxon>
    </lineage>
</organism>
<feature type="transmembrane region" description="Helical" evidence="3">
    <location>
        <begin position="326"/>
        <end position="351"/>
    </location>
</feature>
<protein>
    <submittedName>
        <fullName evidence="6">TrkA domain-containing protein</fullName>
    </submittedName>
</protein>
<feature type="domain" description="RCK C-terminal" evidence="5">
    <location>
        <begin position="510"/>
        <end position="592"/>
    </location>
</feature>
<dbReference type="RefSeq" id="WP_085181577.1">
    <property type="nucleotide sequence ID" value="NZ_CSTD01000001.1"/>
</dbReference>
<dbReference type="SUPFAM" id="SSF116726">
    <property type="entry name" value="TrkA C-terminal domain-like"/>
    <property type="match status" value="1"/>
</dbReference>
<feature type="domain" description="RCK N-terminal" evidence="4">
    <location>
        <begin position="368"/>
        <end position="492"/>
    </location>
</feature>
<proteinExistence type="predicted"/>
<dbReference type="PROSITE" id="PS51201">
    <property type="entry name" value="RCK_N"/>
    <property type="match status" value="1"/>
</dbReference>
<dbReference type="InterPro" id="IPR036291">
    <property type="entry name" value="NAD(P)-bd_dom_sf"/>
</dbReference>
<dbReference type="InterPro" id="IPR050721">
    <property type="entry name" value="Trk_Ktr_HKT_K-transport"/>
</dbReference>
<evidence type="ECO:0000259" key="4">
    <source>
        <dbReference type="PROSITE" id="PS51201"/>
    </source>
</evidence>
<gene>
    <name evidence="6" type="ORF">BN971_00924</name>
</gene>
<dbReference type="GO" id="GO:0006813">
    <property type="term" value="P:potassium ion transport"/>
    <property type="evidence" value="ECO:0007669"/>
    <property type="project" value="InterPro"/>
</dbReference>
<dbReference type="OrthoDB" id="440986at2"/>
<dbReference type="InterPro" id="IPR036721">
    <property type="entry name" value="RCK_C_sf"/>
</dbReference>
<dbReference type="Pfam" id="PF02254">
    <property type="entry name" value="TrkA_N"/>
    <property type="match status" value="2"/>
</dbReference>
<accession>A0A0U0W6B1</accession>
<sequence>MPQTKPRPSDEAKIIDPADSRGRSTAKTTRPDFGDAGEIFQFHREIIVCGEDALSKTIAEELRGAGARIIKVNTAAELLAAGVHRARAVVCAGPNDAMNLEIALLARQYSPTVRVVARLANDVLREAVGAVNGPGAVLDVADLATPSIVEAVLSRNTHQFDTAGIEFVVWGSEAPHDGTLRDIHADLAPVAVVHGKNSPAPGEVVPCPGRDQRVYRGDWTSMIGVRDELEARGINLPPATVTRSRQSRIRRVIDATRAMRDDVNPMLYPALAFALLLTLGATVVVHYGYRSPRMSWIDALYFASETITTVGYGDFSFGQQSTSLRLFAVGLMFGGVIVTAILVAFLADLLLSRRFVQLAGLRRARHMRGHVVVVGLGSVGIRVVSDLTAAGYDVLVIEQDENNRFLSTAAELDVPVIFGDSTMRQTLEAAHVERARGVAVVTNDDMENIETGIVLLEILGSDTKVPIVMRVQGRALGAAINQRFGFQNVRSIVDLAAPWFIGAAMGLNVLGTFWVGQRSFMVGGMLVAAGSELDGLRMLDLSTQTRVIAIIRPEGPIRLRPRRDALLKAGDTVYLIGPYRELIATLRKGQPPPATAMNGERAATLAAARSHRPDVRPPKWAPDVDG</sequence>
<evidence type="ECO:0000256" key="3">
    <source>
        <dbReference type="SAM" id="Phobius"/>
    </source>
</evidence>
<dbReference type="PANTHER" id="PTHR43833:SF11">
    <property type="entry name" value="VOLTAGE-GATED POTASSIUM CHANNEL KCH"/>
    <property type="match status" value="1"/>
</dbReference>
<reference evidence="6 7" key="1">
    <citation type="submission" date="2015-03" db="EMBL/GenBank/DDBJ databases">
        <authorList>
            <person name="Murphy D."/>
        </authorList>
    </citation>
    <scope>NUCLEOTIDE SEQUENCE [LARGE SCALE GENOMIC DNA]</scope>
    <source>
        <strain evidence="6 7">DSM 44277</strain>
    </source>
</reference>
<dbReference type="GO" id="GO:0008324">
    <property type="term" value="F:monoatomic cation transmembrane transporter activity"/>
    <property type="evidence" value="ECO:0007669"/>
    <property type="project" value="InterPro"/>
</dbReference>
<comment type="subcellular location">
    <subcellularLocation>
        <location evidence="1">Cell membrane</location>
        <topology evidence="1">Multi-pass membrane protein</topology>
    </subcellularLocation>
</comment>
<keyword evidence="3" id="KW-0472">Membrane</keyword>
<evidence type="ECO:0000313" key="6">
    <source>
        <dbReference type="EMBL" id="CPR07074.1"/>
    </source>
</evidence>
<feature type="region of interest" description="Disordered" evidence="2">
    <location>
        <begin position="590"/>
        <end position="626"/>
    </location>
</feature>
<dbReference type="InterPro" id="IPR006037">
    <property type="entry name" value="RCK_C"/>
</dbReference>
<dbReference type="SUPFAM" id="SSF51735">
    <property type="entry name" value="NAD(P)-binding Rossmann-fold domains"/>
    <property type="match status" value="2"/>
</dbReference>
<dbReference type="Proteomes" id="UP000198875">
    <property type="component" value="Unassembled WGS sequence"/>
</dbReference>
<evidence type="ECO:0000259" key="5">
    <source>
        <dbReference type="PROSITE" id="PS51202"/>
    </source>
</evidence>
<name>A0A0U0W6B1_MYCBE</name>
<dbReference type="Pfam" id="PF07885">
    <property type="entry name" value="Ion_trans_2"/>
    <property type="match status" value="1"/>
</dbReference>
<evidence type="ECO:0000256" key="1">
    <source>
        <dbReference type="ARBA" id="ARBA00004651"/>
    </source>
</evidence>
<dbReference type="SUPFAM" id="SSF81324">
    <property type="entry name" value="Voltage-gated potassium channels"/>
    <property type="match status" value="1"/>
</dbReference>
<feature type="compositionally biased region" description="Basic and acidic residues" evidence="2">
    <location>
        <begin position="7"/>
        <end position="22"/>
    </location>
</feature>
<feature type="region of interest" description="Disordered" evidence="2">
    <location>
        <begin position="1"/>
        <end position="34"/>
    </location>
</feature>
<dbReference type="PROSITE" id="PS51202">
    <property type="entry name" value="RCK_C"/>
    <property type="match status" value="1"/>
</dbReference>
<dbReference type="EMBL" id="CSTD01000001">
    <property type="protein sequence ID" value="CPR07074.1"/>
    <property type="molecule type" value="Genomic_DNA"/>
</dbReference>
<dbReference type="AlphaFoldDB" id="A0A0U0W6B1"/>
<feature type="transmembrane region" description="Helical" evidence="3">
    <location>
        <begin position="267"/>
        <end position="289"/>
    </location>
</feature>